<accession>A0ABR1Q5X2</accession>
<dbReference type="RefSeq" id="XP_066697450.1">
    <property type="nucleotide sequence ID" value="XM_066845052.1"/>
</dbReference>
<dbReference type="GeneID" id="92078114"/>
<evidence type="ECO:0000256" key="1">
    <source>
        <dbReference type="SAM" id="SignalP"/>
    </source>
</evidence>
<evidence type="ECO:0000313" key="2">
    <source>
        <dbReference type="EMBL" id="KAK7947944.1"/>
    </source>
</evidence>
<proteinExistence type="predicted"/>
<dbReference type="Proteomes" id="UP001391051">
    <property type="component" value="Unassembled WGS sequence"/>
</dbReference>
<name>A0ABR1Q5X2_9PEZI</name>
<protein>
    <recommendedName>
        <fullName evidence="4">Secreted protein</fullName>
    </recommendedName>
</protein>
<keyword evidence="1" id="KW-0732">Signal</keyword>
<sequence>MTRSQNTALVFVAVALLFLFWKNSAADSYPLTGSPALSSVMASNLEVSIRNAGEHKLALGVTNKGDKPLTLISWNSPLDPIALKLGLVEFVPSGSSEPVQINTIQVRRKMPPESDSLVTIKPGEKKENVLEVGEPIVPLEKLKGEMTVRCQGTWMGVWNADGFKTEELESIGSAQETQFGDFKAELESVEF</sequence>
<evidence type="ECO:0000313" key="3">
    <source>
        <dbReference type="Proteomes" id="UP001391051"/>
    </source>
</evidence>
<organism evidence="2 3">
    <name type="scientific">Apiospora aurea</name>
    <dbReference type="NCBI Taxonomy" id="335848"/>
    <lineage>
        <taxon>Eukaryota</taxon>
        <taxon>Fungi</taxon>
        <taxon>Dikarya</taxon>
        <taxon>Ascomycota</taxon>
        <taxon>Pezizomycotina</taxon>
        <taxon>Sordariomycetes</taxon>
        <taxon>Xylariomycetidae</taxon>
        <taxon>Amphisphaeriales</taxon>
        <taxon>Apiosporaceae</taxon>
        <taxon>Apiospora</taxon>
    </lineage>
</organism>
<keyword evidence="3" id="KW-1185">Reference proteome</keyword>
<dbReference type="Gene3D" id="2.60.40.2970">
    <property type="match status" value="1"/>
</dbReference>
<dbReference type="EMBL" id="JAQQWE010000006">
    <property type="protein sequence ID" value="KAK7947944.1"/>
    <property type="molecule type" value="Genomic_DNA"/>
</dbReference>
<comment type="caution">
    <text evidence="2">The sequence shown here is derived from an EMBL/GenBank/DDBJ whole genome shotgun (WGS) entry which is preliminary data.</text>
</comment>
<reference evidence="2 3" key="1">
    <citation type="submission" date="2023-01" db="EMBL/GenBank/DDBJ databases">
        <title>Analysis of 21 Apiospora genomes using comparative genomics revels a genus with tremendous synthesis potential of carbohydrate active enzymes and secondary metabolites.</title>
        <authorList>
            <person name="Sorensen T."/>
        </authorList>
    </citation>
    <scope>NUCLEOTIDE SEQUENCE [LARGE SCALE GENOMIC DNA]</scope>
    <source>
        <strain evidence="2 3">CBS 24483</strain>
    </source>
</reference>
<evidence type="ECO:0008006" key="4">
    <source>
        <dbReference type="Google" id="ProtNLM"/>
    </source>
</evidence>
<gene>
    <name evidence="2" type="ORF">PG986_008830</name>
</gene>
<feature type="signal peptide" evidence="1">
    <location>
        <begin position="1"/>
        <end position="25"/>
    </location>
</feature>
<feature type="chain" id="PRO_5047010801" description="Secreted protein" evidence="1">
    <location>
        <begin position="26"/>
        <end position="191"/>
    </location>
</feature>